<name>A0A2S2QLI8_9HEMI</name>
<proteinExistence type="predicted"/>
<dbReference type="InterPro" id="IPR032675">
    <property type="entry name" value="LRR_dom_sf"/>
</dbReference>
<reference evidence="2" key="1">
    <citation type="submission" date="2018-04" db="EMBL/GenBank/DDBJ databases">
        <title>Transcriptome assembly of Sipha flava.</title>
        <authorList>
            <person name="Scully E.D."/>
            <person name="Geib S.M."/>
            <person name="Palmer N.A."/>
            <person name="Koch K."/>
            <person name="Bradshaw J."/>
            <person name="Heng-Moss T."/>
            <person name="Sarath G."/>
        </authorList>
    </citation>
    <scope>NUCLEOTIDE SEQUENCE</scope>
</reference>
<evidence type="ECO:0000313" key="2">
    <source>
        <dbReference type="EMBL" id="MBY78617.1"/>
    </source>
</evidence>
<dbReference type="RefSeq" id="XP_025406175.1">
    <property type="nucleotide sequence ID" value="XM_025550390.1"/>
</dbReference>
<evidence type="ECO:0000259" key="1">
    <source>
        <dbReference type="PROSITE" id="PS50181"/>
    </source>
</evidence>
<dbReference type="PROSITE" id="PS50181">
    <property type="entry name" value="FBOX"/>
    <property type="match status" value="1"/>
</dbReference>
<keyword evidence="3" id="KW-1185">Reference proteome</keyword>
<dbReference type="GO" id="GO:0019005">
    <property type="term" value="C:SCF ubiquitin ligase complex"/>
    <property type="evidence" value="ECO:0007669"/>
    <property type="project" value="TreeGrafter"/>
</dbReference>
<evidence type="ECO:0000313" key="4">
    <source>
        <dbReference type="RefSeq" id="XP_025406175.1"/>
    </source>
</evidence>
<organism evidence="2">
    <name type="scientific">Sipha flava</name>
    <name type="common">yellow sugarcane aphid</name>
    <dbReference type="NCBI Taxonomy" id="143950"/>
    <lineage>
        <taxon>Eukaryota</taxon>
        <taxon>Metazoa</taxon>
        <taxon>Ecdysozoa</taxon>
        <taxon>Arthropoda</taxon>
        <taxon>Hexapoda</taxon>
        <taxon>Insecta</taxon>
        <taxon>Pterygota</taxon>
        <taxon>Neoptera</taxon>
        <taxon>Paraneoptera</taxon>
        <taxon>Hemiptera</taxon>
        <taxon>Sternorrhyncha</taxon>
        <taxon>Aphidomorpha</taxon>
        <taxon>Aphidoidea</taxon>
        <taxon>Aphididae</taxon>
        <taxon>Sipha</taxon>
    </lineage>
</organism>
<feature type="domain" description="F-box" evidence="1">
    <location>
        <begin position="57"/>
        <end position="103"/>
    </location>
</feature>
<dbReference type="PANTHER" id="PTHR13318:SF95">
    <property type="entry name" value="F-BOX PROTEIN YLR352W"/>
    <property type="match status" value="1"/>
</dbReference>
<dbReference type="EMBL" id="GGMS01009414">
    <property type="protein sequence ID" value="MBY78617.1"/>
    <property type="molecule type" value="Transcribed_RNA"/>
</dbReference>
<dbReference type="GO" id="GO:0031146">
    <property type="term" value="P:SCF-dependent proteasomal ubiquitin-dependent protein catabolic process"/>
    <property type="evidence" value="ECO:0007669"/>
    <property type="project" value="TreeGrafter"/>
</dbReference>
<dbReference type="OrthoDB" id="2095648at2759"/>
<dbReference type="InterPro" id="IPR036047">
    <property type="entry name" value="F-box-like_dom_sf"/>
</dbReference>
<evidence type="ECO:0000313" key="3">
    <source>
        <dbReference type="Proteomes" id="UP000694846"/>
    </source>
</evidence>
<protein>
    <submittedName>
        <fullName evidence="2 4">S-phase kinase-associated protein 2</fullName>
    </submittedName>
</protein>
<dbReference type="Proteomes" id="UP000694846">
    <property type="component" value="Unplaced"/>
</dbReference>
<dbReference type="InterPro" id="IPR001810">
    <property type="entry name" value="F-box_dom"/>
</dbReference>
<reference evidence="4" key="2">
    <citation type="submission" date="2025-04" db="UniProtKB">
        <authorList>
            <consortium name="RefSeq"/>
        </authorList>
    </citation>
    <scope>IDENTIFICATION</scope>
    <source>
        <tissue evidence="4">Whole body</tissue>
    </source>
</reference>
<accession>A0A2S2QLI8</accession>
<gene>
    <name evidence="2" type="primary">SKP2</name>
    <name evidence="4" type="synonym">LOC112680334</name>
    <name evidence="2" type="ORF">g.25040</name>
</gene>
<sequence>MNILTGYEDLGVSPLLENNQIAKRCRYLNPHSTIWPMGYGLITSSYKYKHKKPIVNNNNFDTLPEEVILHIFKMLDKRTLTKCAYVCSQWHRIAYDESLWQCLNIPCRRMSTIALDNLLKRNIKFLSLSHANIYVDTVYTFETPLPKLQYLDMSAVFIKVDILNSLLKQCCNLVKLSLENCQVNHACCENIGRNTKLKVLNVASTSGLDNVGLKHILSLKNLEELNISWAHLNNTDLHFLLANMVPSMKRLNISGFLKQLADYDLISLVSCCPHLIELDISDSLSITATSLDYILNNQSNLKVLSMSRCYNVGSTFLQSNALRMKIINNSTHHLKELNVFGIINQLSFNFFCDNLLDFEVNKSIFSSIARPKLADNENTIWEIPICIDC</sequence>
<dbReference type="Gene3D" id="3.80.10.10">
    <property type="entry name" value="Ribonuclease Inhibitor"/>
    <property type="match status" value="1"/>
</dbReference>
<keyword evidence="2 4" id="KW-0418">Kinase</keyword>
<keyword evidence="2 4" id="KW-0808">Transferase</keyword>
<dbReference type="Pfam" id="PF12937">
    <property type="entry name" value="F-box-like"/>
    <property type="match status" value="1"/>
</dbReference>
<dbReference type="SUPFAM" id="SSF52047">
    <property type="entry name" value="RNI-like"/>
    <property type="match status" value="1"/>
</dbReference>
<dbReference type="PANTHER" id="PTHR13318">
    <property type="entry name" value="PARTNER OF PAIRED, ISOFORM B-RELATED"/>
    <property type="match status" value="1"/>
</dbReference>
<dbReference type="SMART" id="SM00256">
    <property type="entry name" value="FBOX"/>
    <property type="match status" value="1"/>
</dbReference>
<dbReference type="SUPFAM" id="SSF81383">
    <property type="entry name" value="F-box domain"/>
    <property type="match status" value="1"/>
</dbReference>
<dbReference type="GO" id="GO:0016301">
    <property type="term" value="F:kinase activity"/>
    <property type="evidence" value="ECO:0007669"/>
    <property type="project" value="UniProtKB-KW"/>
</dbReference>
<dbReference type="AlphaFoldDB" id="A0A2S2QLI8"/>